<evidence type="ECO:0000259" key="14">
    <source>
        <dbReference type="Pfam" id="PF00764"/>
    </source>
</evidence>
<dbReference type="Proteomes" id="UP000237000">
    <property type="component" value="Unassembled WGS sequence"/>
</dbReference>
<organism evidence="16 17">
    <name type="scientific">Trema orientale</name>
    <name type="common">Charcoal tree</name>
    <name type="synonym">Celtis orientalis</name>
    <dbReference type="NCBI Taxonomy" id="63057"/>
    <lineage>
        <taxon>Eukaryota</taxon>
        <taxon>Viridiplantae</taxon>
        <taxon>Streptophyta</taxon>
        <taxon>Embryophyta</taxon>
        <taxon>Tracheophyta</taxon>
        <taxon>Spermatophyta</taxon>
        <taxon>Magnoliopsida</taxon>
        <taxon>eudicotyledons</taxon>
        <taxon>Gunneridae</taxon>
        <taxon>Pentapetalae</taxon>
        <taxon>rosids</taxon>
        <taxon>fabids</taxon>
        <taxon>Rosales</taxon>
        <taxon>Cannabaceae</taxon>
        <taxon>Trema</taxon>
    </lineage>
</organism>
<dbReference type="SUPFAM" id="SSF50978">
    <property type="entry name" value="WD40 repeat-like"/>
    <property type="match status" value="1"/>
</dbReference>
<dbReference type="HAMAP" id="MF_00005">
    <property type="entry name" value="Arg_succ_synth_type1"/>
    <property type="match status" value="1"/>
</dbReference>
<dbReference type="PROSITE" id="PS00678">
    <property type="entry name" value="WD_REPEATS_1"/>
    <property type="match status" value="1"/>
</dbReference>
<evidence type="ECO:0000256" key="8">
    <source>
        <dbReference type="ARBA" id="ARBA00022737"/>
    </source>
</evidence>
<evidence type="ECO:0000313" key="17">
    <source>
        <dbReference type="Proteomes" id="UP000237000"/>
    </source>
</evidence>
<dbReference type="Gene3D" id="3.40.50.620">
    <property type="entry name" value="HUPs"/>
    <property type="match status" value="1"/>
</dbReference>
<evidence type="ECO:0000256" key="12">
    <source>
        <dbReference type="PROSITE-ProRule" id="PRU00221"/>
    </source>
</evidence>
<dbReference type="GO" id="GO:0006526">
    <property type="term" value="P:L-arginine biosynthetic process"/>
    <property type="evidence" value="ECO:0007669"/>
    <property type="project" value="UniProtKB-UniPathway"/>
</dbReference>
<dbReference type="SUPFAM" id="SSF52402">
    <property type="entry name" value="Adenine nucleotide alpha hydrolases-like"/>
    <property type="match status" value="1"/>
</dbReference>
<reference evidence="17" key="1">
    <citation type="submission" date="2016-06" db="EMBL/GenBank/DDBJ databases">
        <title>Parallel loss of symbiosis genes in relatives of nitrogen-fixing non-legume Parasponia.</title>
        <authorList>
            <person name="Van Velzen R."/>
            <person name="Holmer R."/>
            <person name="Bu F."/>
            <person name="Rutten L."/>
            <person name="Van Zeijl A."/>
            <person name="Liu W."/>
            <person name="Santuari L."/>
            <person name="Cao Q."/>
            <person name="Sharma T."/>
            <person name="Shen D."/>
            <person name="Roswanjaya Y."/>
            <person name="Wardhani T."/>
            <person name="Kalhor M.S."/>
            <person name="Jansen J."/>
            <person name="Van den Hoogen J."/>
            <person name="Gungor B."/>
            <person name="Hartog M."/>
            <person name="Hontelez J."/>
            <person name="Verver J."/>
            <person name="Yang W.-C."/>
            <person name="Schijlen E."/>
            <person name="Repin R."/>
            <person name="Schilthuizen M."/>
            <person name="Schranz E."/>
            <person name="Heidstra R."/>
            <person name="Miyata K."/>
            <person name="Fedorova E."/>
            <person name="Kohlen W."/>
            <person name="Bisseling T."/>
            <person name="Smit S."/>
            <person name="Geurts R."/>
        </authorList>
    </citation>
    <scope>NUCLEOTIDE SEQUENCE [LARGE SCALE GENOMIC DNA]</scope>
    <source>
        <strain evidence="17">cv. RG33-2</strain>
    </source>
</reference>
<keyword evidence="7" id="KW-0028">Amino-acid biosynthesis</keyword>
<name>A0A2P5DFV8_TREOI</name>
<evidence type="ECO:0000256" key="10">
    <source>
        <dbReference type="ARBA" id="ARBA00022840"/>
    </source>
</evidence>
<protein>
    <recommendedName>
        <fullName evidence="3">argininosuccinate synthase</fullName>
        <ecNumber evidence="3">6.3.4.5</ecNumber>
    </recommendedName>
    <alternativeName>
        <fullName evidence="11">Citrulline--aspartate ligase</fullName>
    </alternativeName>
</protein>
<evidence type="ECO:0000256" key="13">
    <source>
        <dbReference type="SAM" id="MobiDB-lite"/>
    </source>
</evidence>
<evidence type="ECO:0000256" key="4">
    <source>
        <dbReference type="ARBA" id="ARBA00022571"/>
    </source>
</evidence>
<dbReference type="FunFam" id="3.90.1260.10:FF:000007">
    <property type="entry name" value="Argininosuccinate synthase"/>
    <property type="match status" value="1"/>
</dbReference>
<dbReference type="Gene3D" id="3.90.1260.10">
    <property type="entry name" value="Argininosuccinate synthetase, chain A, domain 2"/>
    <property type="match status" value="1"/>
</dbReference>
<dbReference type="InterPro" id="IPR001518">
    <property type="entry name" value="Arginosuc_synth"/>
</dbReference>
<dbReference type="FunFam" id="3.40.50.620:FF:000019">
    <property type="entry name" value="Argininosuccinate synthase"/>
    <property type="match status" value="1"/>
</dbReference>
<dbReference type="Pfam" id="PF00400">
    <property type="entry name" value="WD40"/>
    <property type="match status" value="2"/>
</dbReference>
<dbReference type="InterPro" id="IPR024074">
    <property type="entry name" value="AS_cat/multimer_dom_body"/>
</dbReference>
<evidence type="ECO:0000256" key="11">
    <source>
        <dbReference type="ARBA" id="ARBA00029916"/>
    </source>
</evidence>
<dbReference type="SUPFAM" id="SSF69864">
    <property type="entry name" value="Argininosuccinate synthetase, C-terminal domain"/>
    <property type="match status" value="1"/>
</dbReference>
<keyword evidence="17" id="KW-1185">Reference proteome</keyword>
<keyword evidence="5 12" id="KW-0853">WD repeat</keyword>
<dbReference type="Gene3D" id="2.130.10.10">
    <property type="entry name" value="YVTN repeat-like/Quinoprotein amine dehydrogenase"/>
    <property type="match status" value="2"/>
</dbReference>
<evidence type="ECO:0000256" key="1">
    <source>
        <dbReference type="ARBA" id="ARBA00004967"/>
    </source>
</evidence>
<evidence type="ECO:0000256" key="7">
    <source>
        <dbReference type="ARBA" id="ARBA00022605"/>
    </source>
</evidence>
<comment type="caution">
    <text evidence="16">The sequence shown here is derived from an EMBL/GenBank/DDBJ whole genome shotgun (WGS) entry which is preliminary data.</text>
</comment>
<dbReference type="InterPro" id="IPR001680">
    <property type="entry name" value="WD40_rpt"/>
</dbReference>
<keyword evidence="4" id="KW-0055">Arginine biosynthesis</keyword>
<sequence>MGSGGGEALVVCSNKSSATGITIWDIATGDHLLHIPTCASPPHGLVCLRNQFIFASQIHRHGAVGGGAIFMWHLNKPQPPLRSYPLEAIGPLSCTKDGVYLSGGALSGNAYIWEVGSGKLLKTWRAHHRSLTYMLFSDDGSLLISGSDDGMIYVWSMISLLDVEDSGSSTSLLHFSLEHSSAISGLSTTSGSSSSILVSSSTDGSCKVSDLVLRRVISTVVYPLAITAVVLHPAEQILFCGSVDGRIFINNLDFDDQVVDLQGHNGAVTALTFCQSGLVSASEDCTICIWDATSWTVTQKFHHQKGAVTNLGVIPRSSLLSVANNRKVSNAFRVSSLDKYPQPANLSKEVITLIPSSSSLKESQSSIHFQKSDSCQQILNLQSQKEWTPAAMQMKVETSLENRIWAMKMAKHVMEMNRHLQSRLLDLMQTRFLWSRETDSATTKRRKKPSVENPCDNTGPPSKGENYGCEVVCFTADVGQGIKELEGLEEKAKASGACQLVVKDLKEEFVRDYVFPCLRAGAIYERKYLLGTSMARPVIAKAMVDVAKEVGADAVAHGCTGKGNDQACVRFELTFFALDPKLDVVAPWREWDIRGREDAIEYAKKHNVPVPVTKKSIYSRDGNLWHLSHEGDILEDPANEPKKDMYMLTVDPEDAPNQPEYVEIGIVSGLPVSVNGKELSPASLLTELNQIGGRHGIGRVDMVENRLVGMKSRGVYETPGGTILFAAVLELESLTLDRETMQVKDSLALKYAELVYAGRWFDPLRESLDAFMENITKTTTGSVTLKLYKGSVTVTSRSSPFSLYRQDISSFESGDIYDQADAAGFIRLYGLPMRVRAMLEKGI</sequence>
<feature type="domain" description="Arginosuccinate synthase-like N-terminal" evidence="14">
    <location>
        <begin position="465"/>
        <end position="609"/>
    </location>
</feature>
<feature type="repeat" description="WD" evidence="12">
    <location>
        <begin position="124"/>
        <end position="157"/>
    </location>
</feature>
<dbReference type="GO" id="GO:0004055">
    <property type="term" value="F:argininosuccinate synthase activity"/>
    <property type="evidence" value="ECO:0007669"/>
    <property type="project" value="UniProtKB-EC"/>
</dbReference>
<evidence type="ECO:0000313" key="16">
    <source>
        <dbReference type="EMBL" id="PON72175.1"/>
    </source>
</evidence>
<evidence type="ECO:0000256" key="5">
    <source>
        <dbReference type="ARBA" id="ARBA00022574"/>
    </source>
</evidence>
<dbReference type="InterPro" id="IPR019775">
    <property type="entry name" value="WD40_repeat_CS"/>
</dbReference>
<keyword evidence="8" id="KW-0677">Repeat</keyword>
<dbReference type="InterPro" id="IPR015943">
    <property type="entry name" value="WD40/YVTN_repeat-like_dom_sf"/>
</dbReference>
<evidence type="ECO:0000259" key="15">
    <source>
        <dbReference type="Pfam" id="PF20979"/>
    </source>
</evidence>
<evidence type="ECO:0000256" key="3">
    <source>
        <dbReference type="ARBA" id="ARBA00012286"/>
    </source>
</evidence>
<feature type="region of interest" description="Disordered" evidence="13">
    <location>
        <begin position="438"/>
        <end position="461"/>
    </location>
</feature>
<keyword evidence="10" id="KW-0067">ATP-binding</keyword>
<dbReference type="OrthoDB" id="756370at2759"/>
<dbReference type="GO" id="GO:0005524">
    <property type="term" value="F:ATP binding"/>
    <property type="evidence" value="ECO:0007669"/>
    <property type="project" value="UniProtKB-KW"/>
</dbReference>
<dbReference type="InterPro" id="IPR014729">
    <property type="entry name" value="Rossmann-like_a/b/a_fold"/>
</dbReference>
<dbReference type="PANTHER" id="PTHR11587">
    <property type="entry name" value="ARGININOSUCCINATE SYNTHASE"/>
    <property type="match status" value="1"/>
</dbReference>
<dbReference type="EMBL" id="JXTC01000273">
    <property type="protein sequence ID" value="PON72175.1"/>
    <property type="molecule type" value="Genomic_DNA"/>
</dbReference>
<gene>
    <name evidence="16" type="ORF">TorRG33x02_252950</name>
</gene>
<evidence type="ECO:0000256" key="9">
    <source>
        <dbReference type="ARBA" id="ARBA00022741"/>
    </source>
</evidence>
<dbReference type="PROSITE" id="PS50294">
    <property type="entry name" value="WD_REPEATS_REGION"/>
    <property type="match status" value="2"/>
</dbReference>
<evidence type="ECO:0000256" key="6">
    <source>
        <dbReference type="ARBA" id="ARBA00022598"/>
    </source>
</evidence>
<dbReference type="NCBIfam" id="NF001770">
    <property type="entry name" value="PRK00509.1"/>
    <property type="match status" value="1"/>
</dbReference>
<keyword evidence="6" id="KW-0436">Ligase</keyword>
<accession>A0A2P5DFV8</accession>
<dbReference type="AlphaFoldDB" id="A0A2P5DFV8"/>
<dbReference type="Pfam" id="PF20979">
    <property type="entry name" value="Arginosuc_syn_C"/>
    <property type="match status" value="1"/>
</dbReference>
<dbReference type="PROSITE" id="PS50082">
    <property type="entry name" value="WD_REPEATS_2"/>
    <property type="match status" value="2"/>
</dbReference>
<dbReference type="UniPathway" id="UPA00068">
    <property type="reaction ID" value="UER00113"/>
</dbReference>
<dbReference type="CDD" id="cd01999">
    <property type="entry name" value="ASS"/>
    <property type="match status" value="1"/>
</dbReference>
<dbReference type="InterPro" id="IPR048268">
    <property type="entry name" value="Arginosuc_syn_C"/>
</dbReference>
<dbReference type="EC" id="6.3.4.5" evidence="3"/>
<comment type="pathway">
    <text evidence="1">Amino-acid biosynthesis; L-arginine biosynthesis; L-arginine from L-ornithine and carbamoyl phosphate: step 2/3.</text>
</comment>
<keyword evidence="9" id="KW-0547">Nucleotide-binding</keyword>
<evidence type="ECO:0000256" key="2">
    <source>
        <dbReference type="ARBA" id="ARBA00011881"/>
    </source>
</evidence>
<dbReference type="PANTHER" id="PTHR11587:SF2">
    <property type="entry name" value="ARGININOSUCCINATE SYNTHASE"/>
    <property type="match status" value="1"/>
</dbReference>
<dbReference type="Pfam" id="PF00764">
    <property type="entry name" value="Arginosuc_synth"/>
    <property type="match status" value="1"/>
</dbReference>
<dbReference type="InterPro" id="IPR048267">
    <property type="entry name" value="Arginosuc_syn_N"/>
</dbReference>
<dbReference type="SMART" id="SM00320">
    <property type="entry name" value="WD40"/>
    <property type="match status" value="4"/>
</dbReference>
<dbReference type="GO" id="GO:0005737">
    <property type="term" value="C:cytoplasm"/>
    <property type="evidence" value="ECO:0007669"/>
    <property type="project" value="TreeGrafter"/>
</dbReference>
<feature type="repeat" description="WD" evidence="12">
    <location>
        <begin position="261"/>
        <end position="300"/>
    </location>
</feature>
<dbReference type="InParanoid" id="A0A2P5DFV8"/>
<dbReference type="InterPro" id="IPR023434">
    <property type="entry name" value="Arginosuc_synth_type_1_subfam"/>
</dbReference>
<feature type="domain" description="Arginosuccinate synthase C-terminal" evidence="15">
    <location>
        <begin position="618"/>
        <end position="835"/>
    </location>
</feature>
<dbReference type="STRING" id="63057.A0A2P5DFV8"/>
<dbReference type="InterPro" id="IPR036322">
    <property type="entry name" value="WD40_repeat_dom_sf"/>
</dbReference>
<dbReference type="GO" id="GO:0000053">
    <property type="term" value="P:argininosuccinate metabolic process"/>
    <property type="evidence" value="ECO:0007669"/>
    <property type="project" value="TreeGrafter"/>
</dbReference>
<dbReference type="Gene3D" id="1.20.5.470">
    <property type="entry name" value="Single helix bin"/>
    <property type="match status" value="1"/>
</dbReference>
<dbReference type="GO" id="GO:0000050">
    <property type="term" value="P:urea cycle"/>
    <property type="evidence" value="ECO:0007669"/>
    <property type="project" value="TreeGrafter"/>
</dbReference>
<proteinExistence type="inferred from homology"/>
<dbReference type="NCBIfam" id="TIGR00032">
    <property type="entry name" value="argG"/>
    <property type="match status" value="1"/>
</dbReference>
<comment type="subunit">
    <text evidence="2">Homotetramer.</text>
</comment>